<evidence type="ECO:0000256" key="2">
    <source>
        <dbReference type="ARBA" id="ARBA00004370"/>
    </source>
</evidence>
<evidence type="ECO:0000256" key="3">
    <source>
        <dbReference type="ARBA" id="ARBA00012438"/>
    </source>
</evidence>
<dbReference type="Proteomes" id="UP000054823">
    <property type="component" value="Unassembled WGS sequence"/>
</dbReference>
<dbReference type="PROSITE" id="PS50110">
    <property type="entry name" value="RESPONSE_REGULATORY"/>
    <property type="match status" value="1"/>
</dbReference>
<evidence type="ECO:0000256" key="4">
    <source>
        <dbReference type="ARBA" id="ARBA00022553"/>
    </source>
</evidence>
<evidence type="ECO:0000256" key="14">
    <source>
        <dbReference type="SAM" id="Coils"/>
    </source>
</evidence>
<dbReference type="OrthoDB" id="9801651at2"/>
<dbReference type="SUPFAM" id="SSF47384">
    <property type="entry name" value="Homodimeric domain of signal transducing histidine kinase"/>
    <property type="match status" value="1"/>
</dbReference>
<dbReference type="PANTHER" id="PTHR45339">
    <property type="entry name" value="HYBRID SIGNAL TRANSDUCTION HISTIDINE KINASE J"/>
    <property type="match status" value="1"/>
</dbReference>
<comment type="catalytic activity">
    <reaction evidence="1">
        <text>ATP + protein L-histidine = ADP + protein N-phospho-L-histidine.</text>
        <dbReference type="EC" id="2.7.13.3"/>
    </reaction>
</comment>
<evidence type="ECO:0000313" key="21">
    <source>
        <dbReference type="Proteomes" id="UP000054823"/>
    </source>
</evidence>
<dbReference type="FunFam" id="3.30.565.10:FF:000010">
    <property type="entry name" value="Sensor histidine kinase RcsC"/>
    <property type="match status" value="1"/>
</dbReference>
<evidence type="ECO:0000259" key="17">
    <source>
        <dbReference type="PROSITE" id="PS50110"/>
    </source>
</evidence>
<dbReference type="InterPro" id="IPR001789">
    <property type="entry name" value="Sig_transdc_resp-reg_receiver"/>
</dbReference>
<evidence type="ECO:0000256" key="7">
    <source>
        <dbReference type="ARBA" id="ARBA00022741"/>
    </source>
</evidence>
<proteinExistence type="predicted"/>
<dbReference type="SMART" id="SM00091">
    <property type="entry name" value="PAS"/>
    <property type="match status" value="1"/>
</dbReference>
<dbReference type="Gene3D" id="3.30.565.10">
    <property type="entry name" value="Histidine kinase-like ATPase, C-terminal domain"/>
    <property type="match status" value="1"/>
</dbReference>
<dbReference type="Pfam" id="PF13426">
    <property type="entry name" value="PAS_9"/>
    <property type="match status" value="1"/>
</dbReference>
<evidence type="ECO:0000256" key="6">
    <source>
        <dbReference type="ARBA" id="ARBA00022692"/>
    </source>
</evidence>
<keyword evidence="8" id="KW-0418">Kinase</keyword>
<dbReference type="SUPFAM" id="SSF55874">
    <property type="entry name" value="ATPase domain of HSP90 chaperone/DNA topoisomerase II/histidine kinase"/>
    <property type="match status" value="1"/>
</dbReference>
<dbReference type="Pfam" id="PF00072">
    <property type="entry name" value="Response_reg"/>
    <property type="match status" value="1"/>
</dbReference>
<reference evidence="20 21" key="1">
    <citation type="submission" date="2015-09" db="EMBL/GenBank/DDBJ databases">
        <authorList>
            <consortium name="Swine Surveillance"/>
        </authorList>
    </citation>
    <scope>NUCLEOTIDE SEQUENCE [LARGE SCALE GENOMIC DNA]</scope>
    <source>
        <strain evidence="20 21">CECT 7688</strain>
    </source>
</reference>
<keyword evidence="4 13" id="KW-0597">Phosphoprotein</keyword>
<evidence type="ECO:0000256" key="12">
    <source>
        <dbReference type="ARBA" id="ARBA00023136"/>
    </source>
</evidence>
<evidence type="ECO:0000256" key="11">
    <source>
        <dbReference type="ARBA" id="ARBA00023012"/>
    </source>
</evidence>
<dbReference type="EMBL" id="CYPW01000006">
    <property type="protein sequence ID" value="CUH51628.1"/>
    <property type="molecule type" value="Genomic_DNA"/>
</dbReference>
<dbReference type="Gene3D" id="3.30.450.20">
    <property type="entry name" value="PAS domain"/>
    <property type="match status" value="1"/>
</dbReference>
<dbReference type="Pfam" id="PF02518">
    <property type="entry name" value="HATPase_c"/>
    <property type="match status" value="1"/>
</dbReference>
<feature type="modified residue" description="4-aspartylphosphate" evidence="13">
    <location>
        <position position="668"/>
    </location>
</feature>
<dbReference type="PANTHER" id="PTHR45339:SF1">
    <property type="entry name" value="HYBRID SIGNAL TRANSDUCTION HISTIDINE KINASE J"/>
    <property type="match status" value="1"/>
</dbReference>
<dbReference type="InterPro" id="IPR001610">
    <property type="entry name" value="PAC"/>
</dbReference>
<dbReference type="NCBIfam" id="TIGR00229">
    <property type="entry name" value="sensory_box"/>
    <property type="match status" value="1"/>
</dbReference>
<dbReference type="PRINTS" id="PR00344">
    <property type="entry name" value="BCTRLSENSOR"/>
</dbReference>
<keyword evidence="11" id="KW-0902">Two-component regulatory system</keyword>
<dbReference type="InterPro" id="IPR003661">
    <property type="entry name" value="HisK_dim/P_dom"/>
</dbReference>
<dbReference type="InterPro" id="IPR004358">
    <property type="entry name" value="Sig_transdc_His_kin-like_C"/>
</dbReference>
<dbReference type="CDD" id="cd00082">
    <property type="entry name" value="HisKA"/>
    <property type="match status" value="1"/>
</dbReference>
<feature type="domain" description="PAC" evidence="19">
    <location>
        <begin position="306"/>
        <end position="360"/>
    </location>
</feature>
<dbReference type="InterPro" id="IPR000700">
    <property type="entry name" value="PAS-assoc_C"/>
</dbReference>
<organism evidence="20 21">
    <name type="scientific">Shimia marina</name>
    <dbReference type="NCBI Taxonomy" id="321267"/>
    <lineage>
        <taxon>Bacteria</taxon>
        <taxon>Pseudomonadati</taxon>
        <taxon>Pseudomonadota</taxon>
        <taxon>Alphaproteobacteria</taxon>
        <taxon>Rhodobacterales</taxon>
        <taxon>Roseobacteraceae</taxon>
    </lineage>
</organism>
<feature type="transmembrane region" description="Helical" evidence="15">
    <location>
        <begin position="123"/>
        <end position="145"/>
    </location>
</feature>
<sequence length="749" mass="82602">MAAEIHELNRALEEFDKRNTQSGRLERYVLGRLSHALSRQVFMLMGIAVLMVTVSPWVGLQALVPILIGETIDALVLRGLVDRMERGVPLKRLILQSTISASIQAIGLVVFVAFMWYHIPREAGLMLCLSYLATAAMNAVMSLSFHRYASMARLIVFCGSIIPLYLADYFILQYDPVQLLYNFGVTIMIAYTMLPFVSYVTNGRLRDLQQQRRQLEQALELATVNAALMERQRESRRLASIPENAVDSVLMLDKEARILWINPAFTKRTGYKLSEVVGKTPADVIYGAHSDQSAQGVLMSDILQGRPSRSENINYTRDGQPFWVETNVAPVFDEQGNLEMCVSIERDITNKKRQEKELAAAKQAAEMGEQAKTIFLANMSHEIRTPMNGIIGMAELLGEAELGKEEALYVQTIRHSSEALLTIINDILDYSKLKDGHITINSNGFLLDTCLKEVVNLMRPQAEAKGIALTLSRADGLPDTVLGDEGRLRQILVNVIGNAVKFTEQGSVDIAVETAACGSIVFRVTDTGIGIPAHRLPYIFEQFEQADAATTRQFGGTGLGLAISRQLARLMGGDVTVTSTLDVGSCFTIFTNLCAVCPEIAAHPVESTEIPVDLLENATVLLAEDNRTNRLLVEKLLKDFPLTLLMAEDGAKAVEQVKTSQPDVILMDMSMPVMDGLDATRAIRALNMPQPQIIAITANAYRSDREACIEAGMDDFVSKPLRRADLLVALTKALELQKAKPQLVEKTGA</sequence>
<dbReference type="CDD" id="cd00130">
    <property type="entry name" value="PAS"/>
    <property type="match status" value="1"/>
</dbReference>
<evidence type="ECO:0000259" key="19">
    <source>
        <dbReference type="PROSITE" id="PS50113"/>
    </source>
</evidence>
<dbReference type="RefSeq" id="WP_058238909.1">
    <property type="nucleotide sequence ID" value="NZ_CYPW01000006.1"/>
</dbReference>
<feature type="transmembrane region" description="Helical" evidence="15">
    <location>
        <begin position="178"/>
        <end position="200"/>
    </location>
</feature>
<feature type="domain" description="Response regulatory" evidence="17">
    <location>
        <begin position="619"/>
        <end position="734"/>
    </location>
</feature>
<comment type="subcellular location">
    <subcellularLocation>
        <location evidence="2">Membrane</location>
    </subcellularLocation>
</comment>
<dbReference type="InterPro" id="IPR036097">
    <property type="entry name" value="HisK_dim/P_sf"/>
</dbReference>
<dbReference type="PROSITE" id="PS50112">
    <property type="entry name" value="PAS"/>
    <property type="match status" value="1"/>
</dbReference>
<dbReference type="SMART" id="SM00388">
    <property type="entry name" value="HisKA"/>
    <property type="match status" value="1"/>
</dbReference>
<dbReference type="EC" id="2.7.13.3" evidence="3"/>
<keyword evidence="21" id="KW-1185">Reference proteome</keyword>
<dbReference type="SMART" id="SM00448">
    <property type="entry name" value="REC"/>
    <property type="match status" value="1"/>
</dbReference>
<dbReference type="SMART" id="SM00086">
    <property type="entry name" value="PAC"/>
    <property type="match status" value="1"/>
</dbReference>
<feature type="transmembrane region" description="Helical" evidence="15">
    <location>
        <begin position="93"/>
        <end position="117"/>
    </location>
</feature>
<evidence type="ECO:0000256" key="5">
    <source>
        <dbReference type="ARBA" id="ARBA00022679"/>
    </source>
</evidence>
<keyword evidence="10 15" id="KW-1133">Transmembrane helix</keyword>
<dbReference type="FunFam" id="1.10.287.130:FF:000004">
    <property type="entry name" value="Ethylene receptor 1"/>
    <property type="match status" value="1"/>
</dbReference>
<feature type="transmembrane region" description="Helical" evidence="15">
    <location>
        <begin position="41"/>
        <end position="58"/>
    </location>
</feature>
<feature type="domain" description="PAS" evidence="18">
    <location>
        <begin position="234"/>
        <end position="280"/>
    </location>
</feature>
<feature type="coiled-coil region" evidence="14">
    <location>
        <begin position="205"/>
        <end position="232"/>
    </location>
</feature>
<dbReference type="InterPro" id="IPR036890">
    <property type="entry name" value="HATPase_C_sf"/>
</dbReference>
<evidence type="ECO:0000259" key="16">
    <source>
        <dbReference type="PROSITE" id="PS50109"/>
    </source>
</evidence>
<dbReference type="GO" id="GO:0016020">
    <property type="term" value="C:membrane"/>
    <property type="evidence" value="ECO:0007669"/>
    <property type="project" value="UniProtKB-SubCell"/>
</dbReference>
<evidence type="ECO:0000256" key="8">
    <source>
        <dbReference type="ARBA" id="ARBA00022777"/>
    </source>
</evidence>
<dbReference type="CDD" id="cd16922">
    <property type="entry name" value="HATPase_EvgS-ArcB-TorS-like"/>
    <property type="match status" value="1"/>
</dbReference>
<evidence type="ECO:0000259" key="18">
    <source>
        <dbReference type="PROSITE" id="PS50112"/>
    </source>
</evidence>
<keyword evidence="14" id="KW-0175">Coiled coil</keyword>
<dbReference type="InterPro" id="IPR003594">
    <property type="entry name" value="HATPase_dom"/>
</dbReference>
<keyword evidence="5 20" id="KW-0808">Transferase</keyword>
<feature type="transmembrane region" description="Helical" evidence="15">
    <location>
        <begin position="152"/>
        <end position="172"/>
    </location>
</feature>
<gene>
    <name evidence="20" type="primary">arcB_3</name>
    <name evidence="20" type="ORF">SHM7688_01067</name>
</gene>
<dbReference type="PROSITE" id="PS50113">
    <property type="entry name" value="PAC"/>
    <property type="match status" value="1"/>
</dbReference>
<evidence type="ECO:0000256" key="15">
    <source>
        <dbReference type="SAM" id="Phobius"/>
    </source>
</evidence>
<keyword evidence="12 15" id="KW-0472">Membrane</keyword>
<dbReference type="GO" id="GO:0000155">
    <property type="term" value="F:phosphorelay sensor kinase activity"/>
    <property type="evidence" value="ECO:0007669"/>
    <property type="project" value="InterPro"/>
</dbReference>
<protein>
    <recommendedName>
        <fullName evidence="3">histidine kinase</fullName>
        <ecNumber evidence="3">2.7.13.3</ecNumber>
    </recommendedName>
</protein>
<evidence type="ECO:0000256" key="1">
    <source>
        <dbReference type="ARBA" id="ARBA00000085"/>
    </source>
</evidence>
<dbReference type="Gene3D" id="3.40.50.2300">
    <property type="match status" value="1"/>
</dbReference>
<dbReference type="InterPro" id="IPR005467">
    <property type="entry name" value="His_kinase_dom"/>
</dbReference>
<dbReference type="AlphaFoldDB" id="A0A0N7LRS4"/>
<keyword evidence="6 15" id="KW-0812">Transmembrane</keyword>
<dbReference type="SUPFAM" id="SSF52172">
    <property type="entry name" value="CheY-like"/>
    <property type="match status" value="1"/>
</dbReference>
<dbReference type="InterPro" id="IPR035965">
    <property type="entry name" value="PAS-like_dom_sf"/>
</dbReference>
<name>A0A0N7LRS4_9RHOB</name>
<evidence type="ECO:0000313" key="20">
    <source>
        <dbReference type="EMBL" id="CUH51628.1"/>
    </source>
</evidence>
<dbReference type="InterPro" id="IPR011006">
    <property type="entry name" value="CheY-like_superfamily"/>
</dbReference>
<keyword evidence="7" id="KW-0547">Nucleotide-binding</keyword>
<accession>A0A0N7LRS4</accession>
<evidence type="ECO:0000256" key="10">
    <source>
        <dbReference type="ARBA" id="ARBA00022989"/>
    </source>
</evidence>
<dbReference type="PROSITE" id="PS50109">
    <property type="entry name" value="HIS_KIN"/>
    <property type="match status" value="1"/>
</dbReference>
<dbReference type="STRING" id="321267.SHM7688_01067"/>
<keyword evidence="9" id="KW-0067">ATP-binding</keyword>
<dbReference type="Pfam" id="PF00512">
    <property type="entry name" value="HisKA"/>
    <property type="match status" value="1"/>
</dbReference>
<feature type="coiled-coil region" evidence="14">
    <location>
        <begin position="344"/>
        <end position="371"/>
    </location>
</feature>
<evidence type="ECO:0000256" key="9">
    <source>
        <dbReference type="ARBA" id="ARBA00022840"/>
    </source>
</evidence>
<dbReference type="SUPFAM" id="SSF55785">
    <property type="entry name" value="PYP-like sensor domain (PAS domain)"/>
    <property type="match status" value="1"/>
</dbReference>
<dbReference type="Gene3D" id="1.10.287.130">
    <property type="match status" value="1"/>
</dbReference>
<dbReference type="CDD" id="cd17546">
    <property type="entry name" value="REC_hyHK_CKI1_RcsC-like"/>
    <property type="match status" value="1"/>
</dbReference>
<dbReference type="SMART" id="SM00387">
    <property type="entry name" value="HATPase_c"/>
    <property type="match status" value="1"/>
</dbReference>
<evidence type="ECO:0000256" key="13">
    <source>
        <dbReference type="PROSITE-ProRule" id="PRU00169"/>
    </source>
</evidence>
<dbReference type="GO" id="GO:0005524">
    <property type="term" value="F:ATP binding"/>
    <property type="evidence" value="ECO:0007669"/>
    <property type="project" value="UniProtKB-KW"/>
</dbReference>
<dbReference type="InterPro" id="IPR000014">
    <property type="entry name" value="PAS"/>
</dbReference>
<feature type="domain" description="Histidine kinase" evidence="16">
    <location>
        <begin position="378"/>
        <end position="595"/>
    </location>
</feature>